<gene>
    <name evidence="5" type="primary">rplY</name>
    <name evidence="5" type="synonym">ctc</name>
    <name evidence="9" type="ORF">ETSY2_13830</name>
</gene>
<reference evidence="9 10" key="1">
    <citation type="journal article" date="2014" name="Nature">
        <title>An environmental bacterial taxon with a large and distinct metabolic repertoire.</title>
        <authorList>
            <person name="Wilson M.C."/>
            <person name="Mori T."/>
            <person name="Ruckert C."/>
            <person name="Uria A.R."/>
            <person name="Helf M.J."/>
            <person name="Takada K."/>
            <person name="Gernert C."/>
            <person name="Steffens U.A."/>
            <person name="Heycke N."/>
            <person name="Schmitt S."/>
            <person name="Rinke C."/>
            <person name="Helfrich E.J."/>
            <person name="Brachmann A.O."/>
            <person name="Gurgui C."/>
            <person name="Wakimoto T."/>
            <person name="Kracht M."/>
            <person name="Crusemann M."/>
            <person name="Hentschel U."/>
            <person name="Abe I."/>
            <person name="Matsunaga S."/>
            <person name="Kalinowski J."/>
            <person name="Takeyama H."/>
            <person name="Piel J."/>
        </authorList>
    </citation>
    <scope>NUCLEOTIDE SEQUENCE [LARGE SCALE GENOMIC DNA]</scope>
    <source>
        <strain evidence="10">TSY2</strain>
    </source>
</reference>
<dbReference type="InterPro" id="IPR020056">
    <property type="entry name" value="Rbsml_bL25/Gln-tRNA_synth_N"/>
</dbReference>
<evidence type="ECO:0000256" key="4">
    <source>
        <dbReference type="ARBA" id="ARBA00023274"/>
    </source>
</evidence>
<dbReference type="Gene3D" id="2.170.120.20">
    <property type="entry name" value="Ribosomal protein L25, beta domain"/>
    <property type="match status" value="1"/>
</dbReference>
<dbReference type="AlphaFoldDB" id="W4MBH8"/>
<dbReference type="EMBL" id="AZHX01000554">
    <property type="protein sequence ID" value="ETX06997.1"/>
    <property type="molecule type" value="Genomic_DNA"/>
</dbReference>
<keyword evidence="2 5" id="KW-0694">RNA-binding</keyword>
<dbReference type="SUPFAM" id="SSF50715">
    <property type="entry name" value="Ribosomal protein L25-like"/>
    <property type="match status" value="1"/>
</dbReference>
<dbReference type="InterPro" id="IPR020930">
    <property type="entry name" value="Ribosomal_uL5_bac-type"/>
</dbReference>
<dbReference type="InterPro" id="IPR037121">
    <property type="entry name" value="Ribosomal_bL25_C"/>
</dbReference>
<keyword evidence="4 5" id="KW-0687">Ribonucleoprotein</keyword>
<comment type="caution">
    <text evidence="9">The sequence shown here is derived from an EMBL/GenBank/DDBJ whole genome shotgun (WGS) entry which is preliminary data.</text>
</comment>
<dbReference type="GO" id="GO:0022625">
    <property type="term" value="C:cytosolic large ribosomal subunit"/>
    <property type="evidence" value="ECO:0007669"/>
    <property type="project" value="TreeGrafter"/>
</dbReference>
<keyword evidence="1 5" id="KW-0699">rRNA-binding</keyword>
<dbReference type="Proteomes" id="UP000019140">
    <property type="component" value="Unassembled WGS sequence"/>
</dbReference>
<dbReference type="HOGENOM" id="CLU_075939_2_1_7"/>
<keyword evidence="3 5" id="KW-0689">Ribosomal protein</keyword>
<dbReference type="NCBIfam" id="TIGR00731">
    <property type="entry name" value="bL25_bact_ctc"/>
    <property type="match status" value="1"/>
</dbReference>
<organism evidence="9 10">
    <name type="scientific">Candidatus Entotheonella gemina</name>
    <dbReference type="NCBI Taxonomy" id="1429439"/>
    <lineage>
        <taxon>Bacteria</taxon>
        <taxon>Pseudomonadati</taxon>
        <taxon>Nitrospinota/Tectimicrobiota group</taxon>
        <taxon>Candidatus Tectimicrobiota</taxon>
        <taxon>Candidatus Entotheonellia</taxon>
        <taxon>Candidatus Entotheonellales</taxon>
        <taxon>Candidatus Entotheonellaceae</taxon>
        <taxon>Candidatus Entotheonella</taxon>
    </lineage>
</organism>
<evidence type="ECO:0000313" key="10">
    <source>
        <dbReference type="Proteomes" id="UP000019140"/>
    </source>
</evidence>
<evidence type="ECO:0000313" key="9">
    <source>
        <dbReference type="EMBL" id="ETX06997.1"/>
    </source>
</evidence>
<dbReference type="Pfam" id="PF14693">
    <property type="entry name" value="Ribosomal_TL5_C"/>
    <property type="match status" value="1"/>
</dbReference>
<dbReference type="GO" id="GO:0003735">
    <property type="term" value="F:structural constituent of ribosome"/>
    <property type="evidence" value="ECO:0007669"/>
    <property type="project" value="InterPro"/>
</dbReference>
<dbReference type="CDD" id="cd00495">
    <property type="entry name" value="Ribosomal_L25_TL5_CTC"/>
    <property type="match status" value="1"/>
</dbReference>
<evidence type="ECO:0000256" key="5">
    <source>
        <dbReference type="HAMAP-Rule" id="MF_01334"/>
    </source>
</evidence>
<comment type="subunit">
    <text evidence="5">Part of the 50S ribosomal subunit; part of the 5S rRNA/L5/L18/L25 subcomplex. Contacts the 5S rRNA. Binds to the 5S rRNA independently of L5 and L18.</text>
</comment>
<comment type="similarity">
    <text evidence="5">Belongs to the bacterial ribosomal protein bL25 family. CTC subfamily.</text>
</comment>
<dbReference type="HAMAP" id="MF_01334">
    <property type="entry name" value="Ribosomal_bL25_CTC"/>
    <property type="match status" value="1"/>
</dbReference>
<protein>
    <recommendedName>
        <fullName evidence="5">Large ribosomal subunit protein bL25</fullName>
    </recommendedName>
    <alternativeName>
        <fullName evidence="5">General stress protein CTC</fullName>
    </alternativeName>
</protein>
<name>W4MBH8_9BACT</name>
<evidence type="ECO:0000256" key="6">
    <source>
        <dbReference type="SAM" id="MobiDB-lite"/>
    </source>
</evidence>
<dbReference type="InterPro" id="IPR001021">
    <property type="entry name" value="Ribosomal_bL25_long"/>
</dbReference>
<dbReference type="Gene3D" id="2.40.240.10">
    <property type="entry name" value="Ribosomal Protein L25, Chain P"/>
    <property type="match status" value="1"/>
</dbReference>
<evidence type="ECO:0000256" key="1">
    <source>
        <dbReference type="ARBA" id="ARBA00022730"/>
    </source>
</evidence>
<comment type="function">
    <text evidence="5">This is one of the proteins that binds to the 5S RNA in the ribosome where it forms part of the central protuberance.</text>
</comment>
<dbReference type="InterPro" id="IPR011035">
    <property type="entry name" value="Ribosomal_bL25/Gln-tRNA_synth"/>
</dbReference>
<dbReference type="PANTHER" id="PTHR33284:SF1">
    <property type="entry name" value="RIBOSOMAL PROTEIN L25_GLN-TRNA SYNTHETASE, ANTI-CODON-BINDING DOMAIN-CONTAINING PROTEIN"/>
    <property type="match status" value="1"/>
</dbReference>
<feature type="region of interest" description="Disordered" evidence="6">
    <location>
        <begin position="188"/>
        <end position="213"/>
    </location>
</feature>
<evidence type="ECO:0000259" key="7">
    <source>
        <dbReference type="Pfam" id="PF01386"/>
    </source>
</evidence>
<dbReference type="InterPro" id="IPR020057">
    <property type="entry name" value="Ribosomal_bL25_b-dom"/>
</dbReference>
<dbReference type="Pfam" id="PF01386">
    <property type="entry name" value="Ribosomal_L25p"/>
    <property type="match status" value="1"/>
</dbReference>
<sequence length="213" mass="22734">MDTVTIVAQRRSETGKGPARRLRRAGKLPIVLYGRGDSAALTIETKELQTLRQSESGANTIIDLSIQGDEPETCNAILREIQVDPVSRAMLHADFGRVALDELITVSVQLDFVNVPEDRLKLERSELTIMMYELSIECLPRNIPNVIEADLSSLGIGEALHASAIALPAGVSLVGNADDTVATTSMPSAVETETGEDAVADRGPSEPAAAAEE</sequence>
<dbReference type="InterPro" id="IPR029751">
    <property type="entry name" value="Ribosomal_L25_dom"/>
</dbReference>
<proteinExistence type="inferred from homology"/>
<dbReference type="PANTHER" id="PTHR33284">
    <property type="entry name" value="RIBOSOMAL PROTEIN L25/GLN-TRNA SYNTHETASE, ANTI-CODON-BINDING DOMAIN-CONTAINING PROTEIN"/>
    <property type="match status" value="1"/>
</dbReference>
<evidence type="ECO:0000259" key="8">
    <source>
        <dbReference type="Pfam" id="PF14693"/>
    </source>
</evidence>
<feature type="domain" description="Large ribosomal subunit protein bL25 L25" evidence="7">
    <location>
        <begin position="7"/>
        <end position="95"/>
    </location>
</feature>
<keyword evidence="10" id="KW-1185">Reference proteome</keyword>
<feature type="domain" description="Large ribosomal subunit protein bL25 beta" evidence="8">
    <location>
        <begin position="104"/>
        <end position="187"/>
    </location>
</feature>
<evidence type="ECO:0000256" key="2">
    <source>
        <dbReference type="ARBA" id="ARBA00022884"/>
    </source>
</evidence>
<dbReference type="GO" id="GO:0006412">
    <property type="term" value="P:translation"/>
    <property type="evidence" value="ECO:0007669"/>
    <property type="project" value="UniProtKB-UniRule"/>
</dbReference>
<accession>W4MBH8</accession>
<dbReference type="GO" id="GO:0008097">
    <property type="term" value="F:5S rRNA binding"/>
    <property type="evidence" value="ECO:0007669"/>
    <property type="project" value="InterPro"/>
</dbReference>
<evidence type="ECO:0000256" key="3">
    <source>
        <dbReference type="ARBA" id="ARBA00022980"/>
    </source>
</evidence>